<evidence type="ECO:0000256" key="3">
    <source>
        <dbReference type="SAM" id="MobiDB-lite"/>
    </source>
</evidence>
<dbReference type="Pfam" id="PF00076">
    <property type="entry name" value="RRM_1"/>
    <property type="match status" value="2"/>
</dbReference>
<dbReference type="PANTHER" id="PTHR48027">
    <property type="entry name" value="HETEROGENEOUS NUCLEAR RIBONUCLEOPROTEIN 87F-RELATED"/>
    <property type="match status" value="1"/>
</dbReference>
<comment type="caution">
    <text evidence="5">The sequence shown here is derived from an EMBL/GenBank/DDBJ whole genome shotgun (WGS) entry which is preliminary data.</text>
</comment>
<dbReference type="SMART" id="SM00360">
    <property type="entry name" value="RRM"/>
    <property type="match status" value="2"/>
</dbReference>
<sequence>MSSTGNIGYQTKARYLRHSLRRAALRSALAASRTISTTTRITPLAARTAADCNIARLALPQSGRFFSQTTRQRSDDKDLEEAQRRAEEELDRQAAADASQDVEESVRQTEEDIQEAMQEVQPTRQGPRSADAHSAFIRNIVFELTEDHLVKAFSKYGTVQNAHIARDPRGLSKGYGFVSFASAEELKEACASVNGSFWHGRRVTCIPRATDRESSGPRPQRTRSVPNEPTSQLFVGNIPYETTDAELNRLFKGMDNLNDVRVAVDRTTGWPRGFAHADFASVEAATMAKNKLEGAMLGDRRLRIDFAAGYQKRNADSRPRREPREPRDDAPLE</sequence>
<protein>
    <submittedName>
        <fullName evidence="5">RNA-binding domain-containing protein</fullName>
    </submittedName>
</protein>
<reference evidence="5" key="1">
    <citation type="journal article" date="2023" name="Mol. Phylogenet. Evol.">
        <title>Genome-scale phylogeny and comparative genomics of the fungal order Sordariales.</title>
        <authorList>
            <person name="Hensen N."/>
            <person name="Bonometti L."/>
            <person name="Westerberg I."/>
            <person name="Brannstrom I.O."/>
            <person name="Guillou S."/>
            <person name="Cros-Aarteil S."/>
            <person name="Calhoun S."/>
            <person name="Haridas S."/>
            <person name="Kuo A."/>
            <person name="Mondo S."/>
            <person name="Pangilinan J."/>
            <person name="Riley R."/>
            <person name="LaButti K."/>
            <person name="Andreopoulos B."/>
            <person name="Lipzen A."/>
            <person name="Chen C."/>
            <person name="Yan M."/>
            <person name="Daum C."/>
            <person name="Ng V."/>
            <person name="Clum A."/>
            <person name="Steindorff A."/>
            <person name="Ohm R.A."/>
            <person name="Martin F."/>
            <person name="Silar P."/>
            <person name="Natvig D.O."/>
            <person name="Lalanne C."/>
            <person name="Gautier V."/>
            <person name="Ament-Velasquez S.L."/>
            <person name="Kruys A."/>
            <person name="Hutchinson M.I."/>
            <person name="Powell A.J."/>
            <person name="Barry K."/>
            <person name="Miller A.N."/>
            <person name="Grigoriev I.V."/>
            <person name="Debuchy R."/>
            <person name="Gladieux P."/>
            <person name="Hiltunen Thoren M."/>
            <person name="Johannesson H."/>
        </authorList>
    </citation>
    <scope>NUCLEOTIDE SEQUENCE</scope>
    <source>
        <strain evidence="5">CBS 757.83</strain>
    </source>
</reference>
<evidence type="ECO:0000313" key="6">
    <source>
        <dbReference type="Proteomes" id="UP001305647"/>
    </source>
</evidence>
<accession>A0AAN6Q3Y7</accession>
<evidence type="ECO:0000256" key="1">
    <source>
        <dbReference type="ARBA" id="ARBA00022884"/>
    </source>
</evidence>
<dbReference type="CDD" id="cd00590">
    <property type="entry name" value="RRM_SF"/>
    <property type="match status" value="1"/>
</dbReference>
<name>A0AAN6Q3Y7_9PEZI</name>
<organism evidence="5 6">
    <name type="scientific">Parathielavia hyrcaniae</name>
    <dbReference type="NCBI Taxonomy" id="113614"/>
    <lineage>
        <taxon>Eukaryota</taxon>
        <taxon>Fungi</taxon>
        <taxon>Dikarya</taxon>
        <taxon>Ascomycota</taxon>
        <taxon>Pezizomycotina</taxon>
        <taxon>Sordariomycetes</taxon>
        <taxon>Sordariomycetidae</taxon>
        <taxon>Sordariales</taxon>
        <taxon>Chaetomiaceae</taxon>
        <taxon>Parathielavia</taxon>
    </lineage>
</organism>
<dbReference type="AlphaFoldDB" id="A0AAN6Q3Y7"/>
<feature type="compositionally biased region" description="Basic and acidic residues" evidence="3">
    <location>
        <begin position="72"/>
        <end position="94"/>
    </location>
</feature>
<dbReference type="GO" id="GO:0003723">
    <property type="term" value="F:RNA binding"/>
    <property type="evidence" value="ECO:0007669"/>
    <property type="project" value="UniProtKB-UniRule"/>
</dbReference>
<dbReference type="InterPro" id="IPR052462">
    <property type="entry name" value="SLIRP/GR-RBP-like"/>
</dbReference>
<keyword evidence="6" id="KW-1185">Reference proteome</keyword>
<dbReference type="InterPro" id="IPR035979">
    <property type="entry name" value="RBD_domain_sf"/>
</dbReference>
<keyword evidence="1 2" id="KW-0694">RNA-binding</keyword>
<feature type="region of interest" description="Disordered" evidence="3">
    <location>
        <begin position="208"/>
        <end position="230"/>
    </location>
</feature>
<feature type="compositionally biased region" description="Basic and acidic residues" evidence="3">
    <location>
        <begin position="313"/>
        <end position="333"/>
    </location>
</feature>
<dbReference type="Proteomes" id="UP001305647">
    <property type="component" value="Unassembled WGS sequence"/>
</dbReference>
<feature type="region of interest" description="Disordered" evidence="3">
    <location>
        <begin position="308"/>
        <end position="333"/>
    </location>
</feature>
<reference evidence="5" key="2">
    <citation type="submission" date="2023-05" db="EMBL/GenBank/DDBJ databases">
        <authorList>
            <consortium name="Lawrence Berkeley National Laboratory"/>
            <person name="Steindorff A."/>
            <person name="Hensen N."/>
            <person name="Bonometti L."/>
            <person name="Westerberg I."/>
            <person name="Brannstrom I.O."/>
            <person name="Guillou S."/>
            <person name="Cros-Aarteil S."/>
            <person name="Calhoun S."/>
            <person name="Haridas S."/>
            <person name="Kuo A."/>
            <person name="Mondo S."/>
            <person name="Pangilinan J."/>
            <person name="Riley R."/>
            <person name="Labutti K."/>
            <person name="Andreopoulos B."/>
            <person name="Lipzen A."/>
            <person name="Chen C."/>
            <person name="Yanf M."/>
            <person name="Daum C."/>
            <person name="Ng V."/>
            <person name="Clum A."/>
            <person name="Ohm R."/>
            <person name="Martin F."/>
            <person name="Silar P."/>
            <person name="Natvig D."/>
            <person name="Lalanne C."/>
            <person name="Gautier V."/>
            <person name="Ament-Velasquez S.L."/>
            <person name="Kruys A."/>
            <person name="Hutchinson M.I."/>
            <person name="Powell A.J."/>
            <person name="Barry K."/>
            <person name="Miller A.N."/>
            <person name="Grigoriev I.V."/>
            <person name="Debuchy R."/>
            <person name="Gladieux P."/>
            <person name="Thoren M.H."/>
            <person name="Johannesson H."/>
        </authorList>
    </citation>
    <scope>NUCLEOTIDE SEQUENCE</scope>
    <source>
        <strain evidence="5">CBS 757.83</strain>
    </source>
</reference>
<dbReference type="SUPFAM" id="SSF54928">
    <property type="entry name" value="RNA-binding domain, RBD"/>
    <property type="match status" value="1"/>
</dbReference>
<dbReference type="InterPro" id="IPR000504">
    <property type="entry name" value="RRM_dom"/>
</dbReference>
<feature type="domain" description="RRM" evidence="4">
    <location>
        <begin position="231"/>
        <end position="309"/>
    </location>
</feature>
<dbReference type="EMBL" id="MU863629">
    <property type="protein sequence ID" value="KAK4103140.1"/>
    <property type="molecule type" value="Genomic_DNA"/>
</dbReference>
<gene>
    <name evidence="5" type="ORF">N658DRAFT_522522</name>
</gene>
<dbReference type="PROSITE" id="PS50102">
    <property type="entry name" value="RRM"/>
    <property type="match status" value="2"/>
</dbReference>
<evidence type="ECO:0000259" key="4">
    <source>
        <dbReference type="PROSITE" id="PS50102"/>
    </source>
</evidence>
<evidence type="ECO:0000313" key="5">
    <source>
        <dbReference type="EMBL" id="KAK4103140.1"/>
    </source>
</evidence>
<proteinExistence type="predicted"/>
<feature type="region of interest" description="Disordered" evidence="3">
    <location>
        <begin position="65"/>
        <end position="131"/>
    </location>
</feature>
<evidence type="ECO:0000256" key="2">
    <source>
        <dbReference type="PROSITE-ProRule" id="PRU00176"/>
    </source>
</evidence>
<dbReference type="InterPro" id="IPR012677">
    <property type="entry name" value="Nucleotide-bd_a/b_plait_sf"/>
</dbReference>
<dbReference type="Gene3D" id="3.30.70.330">
    <property type="match status" value="2"/>
</dbReference>
<feature type="domain" description="RRM" evidence="4">
    <location>
        <begin position="133"/>
        <end position="203"/>
    </location>
</feature>